<dbReference type="InterPro" id="IPR035979">
    <property type="entry name" value="RBD_domain_sf"/>
</dbReference>
<dbReference type="SUPFAM" id="SSF54928">
    <property type="entry name" value="RNA-binding domain, RBD"/>
    <property type="match status" value="2"/>
</dbReference>
<feature type="domain" description="RRM" evidence="3">
    <location>
        <begin position="61"/>
        <end position="139"/>
    </location>
</feature>
<comment type="caution">
    <text evidence="4">The sequence shown here is derived from an EMBL/GenBank/DDBJ whole genome shotgun (WGS) entry which is preliminary data.</text>
</comment>
<dbReference type="EMBL" id="JAOQAZ010000014">
    <property type="protein sequence ID" value="KAJ4259646.1"/>
    <property type="molecule type" value="Genomic_DNA"/>
</dbReference>
<feature type="compositionally biased region" description="Low complexity" evidence="2">
    <location>
        <begin position="766"/>
        <end position="783"/>
    </location>
</feature>
<dbReference type="GO" id="GO:0003723">
    <property type="term" value="F:RNA binding"/>
    <property type="evidence" value="ECO:0007669"/>
    <property type="project" value="UniProtKB-UniRule"/>
</dbReference>
<dbReference type="InterPro" id="IPR012677">
    <property type="entry name" value="Nucleotide-bd_a/b_plait_sf"/>
</dbReference>
<proteinExistence type="predicted"/>
<name>A0A9W8RXA5_9HYPO</name>
<evidence type="ECO:0000256" key="2">
    <source>
        <dbReference type="SAM" id="MobiDB-lite"/>
    </source>
</evidence>
<organism evidence="4 5">
    <name type="scientific">Fusarium torreyae</name>
    <dbReference type="NCBI Taxonomy" id="1237075"/>
    <lineage>
        <taxon>Eukaryota</taxon>
        <taxon>Fungi</taxon>
        <taxon>Dikarya</taxon>
        <taxon>Ascomycota</taxon>
        <taxon>Pezizomycotina</taxon>
        <taxon>Sordariomycetes</taxon>
        <taxon>Hypocreomycetidae</taxon>
        <taxon>Hypocreales</taxon>
        <taxon>Nectriaceae</taxon>
        <taxon>Fusarium</taxon>
    </lineage>
</organism>
<dbReference type="PANTHER" id="PTHR15241">
    <property type="entry name" value="TRANSFORMER-2-RELATED"/>
    <property type="match status" value="1"/>
</dbReference>
<feature type="compositionally biased region" description="Basic residues" evidence="2">
    <location>
        <begin position="558"/>
        <end position="567"/>
    </location>
</feature>
<dbReference type="Pfam" id="PF00076">
    <property type="entry name" value="RRM_1"/>
    <property type="match status" value="2"/>
</dbReference>
<protein>
    <recommendedName>
        <fullName evidence="3">RRM domain-containing protein</fullName>
    </recommendedName>
</protein>
<feature type="region of interest" description="Disordered" evidence="2">
    <location>
        <begin position="747"/>
        <end position="791"/>
    </location>
</feature>
<sequence>MSEAGHVAGQAIVKSEEPATRETVKQEEEQEGQLMTNKEAVQAIAKLPKGFDAQAMYSADACLFVANLPQNYDDLTLQAAITKVFNQFGTVWVKMKRDKRHMPFAFVQYTERSQADLALSHGRGEDILGRPCRIEKCGGNLIYIIYRRNHRMVQHDEARIIFSKYGTIAKIENLGRQSQMRLRLPPSLLVHYEMFDARRDVVKSFGYSAVFGIAPWDPKLVQDRPDRGPDDIAFTELYDKDRRSAFFGGLPPHADEEFVRRLAGTCGAVISVDLRCNSDDGAGYPHIYAFVEFDRPNIPDEAKRQYNGREIDGHYLRVERKRTKSLESRMRPLPLQPMPTIPPLRPHRRVGSMASTQSNHRRVLSHASVPLSPLARAETRYLEEIQAQWEYEQANPRQGPMSPHRAAIVASHALDDYTPVHSPEKLGNMVHFAPSPGSALSPAGSSPIHYHQPVPVSHTNQSSLLAPSFSERMASANRSISFAFSPAASNAADRCESAIERGEDGTKGHRRAASMYIQSTERLKPADKASDVSTSDEDSSWRNSGSSLEEEEFEERKAKSKARLRRSHLSEENLKRNLLCQERLKRAHRSEDNLRSKRGSLSHDNLKGWGQSEKSHKSPGQKSRKSDATLRPPETQLIPGPSSQQFLYQQPVQCMPYAPMAPQYPPQPPMGYSDMPMQPQAMPPQMAPPAPGGFSYMPMPYPPPQVQYRDAPQAQYREPAQVQYNSPPQMQYQDPIIQYHERSQVQYQEPPRVYGDRPRVQYGERPQVQYSQPPQQMQYQGPSRRAQYQEPYVDMSYPSYATLRRGRFESPTKIRQRLEAERYRRYNGE</sequence>
<evidence type="ECO:0000313" key="4">
    <source>
        <dbReference type="EMBL" id="KAJ4259646.1"/>
    </source>
</evidence>
<dbReference type="SMART" id="SM00360">
    <property type="entry name" value="RRM"/>
    <property type="match status" value="2"/>
</dbReference>
<feature type="region of interest" description="Disordered" evidence="2">
    <location>
        <begin position="589"/>
        <end position="642"/>
    </location>
</feature>
<dbReference type="InterPro" id="IPR000504">
    <property type="entry name" value="RRM_dom"/>
</dbReference>
<evidence type="ECO:0000259" key="3">
    <source>
        <dbReference type="PROSITE" id="PS50102"/>
    </source>
</evidence>
<dbReference type="PROSITE" id="PS50102">
    <property type="entry name" value="RRM"/>
    <property type="match status" value="2"/>
</dbReference>
<feature type="region of interest" description="Disordered" evidence="2">
    <location>
        <begin position="516"/>
        <end position="568"/>
    </location>
</feature>
<dbReference type="Proteomes" id="UP001152049">
    <property type="component" value="Unassembled WGS sequence"/>
</dbReference>
<dbReference type="OrthoDB" id="410044at2759"/>
<gene>
    <name evidence="4" type="ORF">NW762_007576</name>
</gene>
<evidence type="ECO:0000313" key="5">
    <source>
        <dbReference type="Proteomes" id="UP001152049"/>
    </source>
</evidence>
<dbReference type="CDD" id="cd00590">
    <property type="entry name" value="RRM_SF"/>
    <property type="match status" value="1"/>
</dbReference>
<keyword evidence="5" id="KW-1185">Reference proteome</keyword>
<reference evidence="4" key="1">
    <citation type="submission" date="2022-09" db="EMBL/GenBank/DDBJ databases">
        <title>Fusarium specimens isolated from Avocado Roots.</title>
        <authorList>
            <person name="Stajich J."/>
            <person name="Roper C."/>
            <person name="Heimlech-Rivalta G."/>
        </authorList>
    </citation>
    <scope>NUCLEOTIDE SEQUENCE</scope>
    <source>
        <strain evidence="4">CF00136</strain>
    </source>
</reference>
<feature type="domain" description="RRM" evidence="3">
    <location>
        <begin position="243"/>
        <end position="323"/>
    </location>
</feature>
<feature type="compositionally biased region" description="Basic and acidic residues" evidence="2">
    <location>
        <begin position="14"/>
        <end position="27"/>
    </location>
</feature>
<evidence type="ECO:0000256" key="1">
    <source>
        <dbReference type="PROSITE-ProRule" id="PRU00176"/>
    </source>
</evidence>
<accession>A0A9W8RXA5</accession>
<dbReference type="Gene3D" id="3.30.70.330">
    <property type="match status" value="2"/>
</dbReference>
<dbReference type="PANTHER" id="PTHR15241:SF304">
    <property type="entry name" value="RRM DOMAIN-CONTAINING PROTEIN"/>
    <property type="match status" value="1"/>
</dbReference>
<dbReference type="AlphaFoldDB" id="A0A9W8RXA5"/>
<keyword evidence="1" id="KW-0694">RNA-binding</keyword>
<feature type="compositionally biased region" description="Basic and acidic residues" evidence="2">
    <location>
        <begin position="521"/>
        <end position="530"/>
    </location>
</feature>
<feature type="region of interest" description="Disordered" evidence="2">
    <location>
        <begin position="1"/>
        <end position="35"/>
    </location>
</feature>